<accession>A0A2P4YHK5</accession>
<proteinExistence type="predicted"/>
<feature type="compositionally biased region" description="Low complexity" evidence="1">
    <location>
        <begin position="76"/>
        <end position="87"/>
    </location>
</feature>
<evidence type="ECO:0000256" key="1">
    <source>
        <dbReference type="SAM" id="MobiDB-lite"/>
    </source>
</evidence>
<dbReference type="OrthoDB" id="111185at2759"/>
<gene>
    <name evidence="2" type="ORF">PHPALM_5380</name>
</gene>
<organism evidence="2 3">
    <name type="scientific">Phytophthora palmivora</name>
    <dbReference type="NCBI Taxonomy" id="4796"/>
    <lineage>
        <taxon>Eukaryota</taxon>
        <taxon>Sar</taxon>
        <taxon>Stramenopiles</taxon>
        <taxon>Oomycota</taxon>
        <taxon>Peronosporomycetes</taxon>
        <taxon>Peronosporales</taxon>
        <taxon>Peronosporaceae</taxon>
        <taxon>Phytophthora</taxon>
    </lineage>
</organism>
<dbReference type="EMBL" id="NCKW01002782">
    <property type="protein sequence ID" value="POM77263.1"/>
    <property type="molecule type" value="Genomic_DNA"/>
</dbReference>
<sequence length="398" mass="44405">MQPEAQKPLDIVEKEARARSAAKRRAAREEKKEAEPMDAQEQPDSEDTIQGAHHVSLDEVTEDGLKESAPVGSGGDSSSNSSVEVVDVSVSDAPVQASVGGAAVVECPADEVLVKPQPDEDVITVDDDSEEKMIPDETPTIKLEGPLSTVKEELVLEDSQETSHLKPETSLPFDLQVLKSNFTSTPEVRSPSRSRMEIDLTVNEDPVEREAPFSVDQGKTYVADQVRRWEQVTLEFVMSPTIEYTWPHPNPDFKSWYAAVVRTSEYVAIRMSMASRSEAWISEWSLVRLAPNAVVDFTSVEVYLKELSPRERVAVLQTKFFDVGFRFRNLIPEWFRVHASQVDRGLVRAVAEDPQHLLTMALLEWLEVTSGVPSRMLSPLAVRALTDTMEDMKPEDAE</sequence>
<feature type="non-terminal residue" evidence="2">
    <location>
        <position position="398"/>
    </location>
</feature>
<feature type="compositionally biased region" description="Acidic residues" evidence="1">
    <location>
        <begin position="36"/>
        <end position="47"/>
    </location>
</feature>
<evidence type="ECO:0000313" key="2">
    <source>
        <dbReference type="EMBL" id="POM77263.1"/>
    </source>
</evidence>
<comment type="caution">
    <text evidence="2">The sequence shown here is derived from an EMBL/GenBank/DDBJ whole genome shotgun (WGS) entry which is preliminary data.</text>
</comment>
<dbReference type="Proteomes" id="UP000237271">
    <property type="component" value="Unassembled WGS sequence"/>
</dbReference>
<feature type="region of interest" description="Disordered" evidence="1">
    <location>
        <begin position="1"/>
        <end position="87"/>
    </location>
</feature>
<protein>
    <submittedName>
        <fullName evidence="2">Uncharacterized protein</fullName>
    </submittedName>
</protein>
<dbReference type="AlphaFoldDB" id="A0A2P4YHK5"/>
<evidence type="ECO:0000313" key="3">
    <source>
        <dbReference type="Proteomes" id="UP000237271"/>
    </source>
</evidence>
<keyword evidence="3" id="KW-1185">Reference proteome</keyword>
<reference evidence="2 3" key="1">
    <citation type="journal article" date="2017" name="Genome Biol. Evol.">
        <title>Phytophthora megakarya and P. palmivora, closely related causal agents of cacao black pod rot, underwent increases in genome sizes and gene numbers by different mechanisms.</title>
        <authorList>
            <person name="Ali S.S."/>
            <person name="Shao J."/>
            <person name="Lary D.J."/>
            <person name="Kronmiller B."/>
            <person name="Shen D."/>
            <person name="Strem M.D."/>
            <person name="Amoako-Attah I."/>
            <person name="Akrofi A.Y."/>
            <person name="Begoude B.A."/>
            <person name="Ten Hoopen G.M."/>
            <person name="Coulibaly K."/>
            <person name="Kebe B.I."/>
            <person name="Melnick R.L."/>
            <person name="Guiltinan M.J."/>
            <person name="Tyler B.M."/>
            <person name="Meinhardt L.W."/>
            <person name="Bailey B.A."/>
        </authorList>
    </citation>
    <scope>NUCLEOTIDE SEQUENCE [LARGE SCALE GENOMIC DNA]</scope>
    <source>
        <strain evidence="3">sbr112.9</strain>
    </source>
</reference>
<name>A0A2P4YHK5_9STRA</name>